<name>A0A6G3MJ51_HENSL</name>
<dbReference type="EC" id="2.7.4.2" evidence="3"/>
<dbReference type="InterPro" id="IPR005919">
    <property type="entry name" value="Pmev_kin_anim"/>
</dbReference>
<evidence type="ECO:0000256" key="4">
    <source>
        <dbReference type="ARBA" id="ARBA00022490"/>
    </source>
</evidence>
<keyword evidence="4" id="KW-0963">Cytoplasm</keyword>
<keyword evidence="7" id="KW-0808">Transferase</keyword>
<dbReference type="PANTHER" id="PTHR13101">
    <property type="entry name" value="PHOSPHOMEVALONATE KINASE"/>
    <property type="match status" value="1"/>
</dbReference>
<dbReference type="GO" id="GO:0005524">
    <property type="term" value="F:ATP binding"/>
    <property type="evidence" value="ECO:0007669"/>
    <property type="project" value="UniProtKB-KW"/>
</dbReference>
<keyword evidence="15" id="KW-1207">Sterol metabolism</keyword>
<dbReference type="UniPathway" id="UPA00057">
    <property type="reaction ID" value="UER00099"/>
</dbReference>
<keyword evidence="10" id="KW-0152">Cholesterol biosynthesis</keyword>
<dbReference type="Gene3D" id="3.40.50.300">
    <property type="entry name" value="P-loop containing nucleotide triphosphate hydrolases"/>
    <property type="match status" value="1"/>
</dbReference>
<keyword evidence="8" id="KW-0547">Nucleotide-binding</keyword>
<keyword evidence="11" id="KW-0067">ATP-binding</keyword>
<dbReference type="PANTHER" id="PTHR13101:SF1">
    <property type="entry name" value="PHOSPHOMEVALONATE KINASE"/>
    <property type="match status" value="1"/>
</dbReference>
<evidence type="ECO:0000256" key="15">
    <source>
        <dbReference type="ARBA" id="ARBA00023166"/>
    </source>
</evidence>
<dbReference type="GO" id="GO:0006695">
    <property type="term" value="P:cholesterol biosynthetic process"/>
    <property type="evidence" value="ECO:0007669"/>
    <property type="project" value="UniProtKB-KW"/>
</dbReference>
<keyword evidence="5" id="KW-0444">Lipid biosynthesis</keyword>
<evidence type="ECO:0000256" key="2">
    <source>
        <dbReference type="ARBA" id="ARBA00005017"/>
    </source>
</evidence>
<keyword evidence="13" id="KW-0756">Sterol biosynthesis</keyword>
<evidence type="ECO:0000256" key="13">
    <source>
        <dbReference type="ARBA" id="ARBA00023011"/>
    </source>
</evidence>
<sequence length="133" mass="15942">MKSSLYKEQFRREMILFGENIRKLDPYYFCKIIDITAQQSGTKCWVIADCRRLFDIKYFSDKYPERTITVRIECPLYIRSNRGFEFECGIDDAESECGLDNYKSWHHVIKNADHFDPEFNNLVDKIKKLCFIN</sequence>
<keyword evidence="14" id="KW-0443">Lipid metabolism</keyword>
<dbReference type="GO" id="GO:0004631">
    <property type="term" value="F:phosphomevalonate kinase activity"/>
    <property type="evidence" value="ECO:0007669"/>
    <property type="project" value="UniProtKB-EC"/>
</dbReference>
<evidence type="ECO:0000256" key="14">
    <source>
        <dbReference type="ARBA" id="ARBA00023098"/>
    </source>
</evidence>
<dbReference type="EMBL" id="GHBP01006021">
    <property type="protein sequence ID" value="NDJ94003.1"/>
    <property type="molecule type" value="Transcribed_RNA"/>
</dbReference>
<keyword evidence="9 18" id="KW-0418">Kinase</keyword>
<evidence type="ECO:0000256" key="10">
    <source>
        <dbReference type="ARBA" id="ARBA00022778"/>
    </source>
</evidence>
<comment type="pathway">
    <text evidence="2">Isoprenoid biosynthesis; isopentenyl diphosphate biosynthesis via mevalonate pathway; isopentenyl diphosphate from (R)-mevalonate: step 2/3.</text>
</comment>
<evidence type="ECO:0000256" key="7">
    <source>
        <dbReference type="ARBA" id="ARBA00022679"/>
    </source>
</evidence>
<evidence type="ECO:0000256" key="8">
    <source>
        <dbReference type="ARBA" id="ARBA00022741"/>
    </source>
</evidence>
<evidence type="ECO:0000256" key="6">
    <source>
        <dbReference type="ARBA" id="ARBA00022548"/>
    </source>
</evidence>
<evidence type="ECO:0000256" key="3">
    <source>
        <dbReference type="ARBA" id="ARBA00012958"/>
    </source>
</evidence>
<proteinExistence type="predicted"/>
<evidence type="ECO:0000256" key="9">
    <source>
        <dbReference type="ARBA" id="ARBA00022777"/>
    </source>
</evidence>
<keyword evidence="16" id="KW-0753">Steroid metabolism</keyword>
<dbReference type="GO" id="GO:0005829">
    <property type="term" value="C:cytosol"/>
    <property type="evidence" value="ECO:0007669"/>
    <property type="project" value="UniProtKB-SubCell"/>
</dbReference>
<evidence type="ECO:0000256" key="16">
    <source>
        <dbReference type="ARBA" id="ARBA00023221"/>
    </source>
</evidence>
<evidence type="ECO:0000313" key="18">
    <source>
        <dbReference type="EMBL" id="NDJ94003.1"/>
    </source>
</evidence>
<organism evidence="18">
    <name type="scientific">Henneguya salminicola</name>
    <name type="common">Myxosporean</name>
    <dbReference type="NCBI Taxonomy" id="69463"/>
    <lineage>
        <taxon>Eukaryota</taxon>
        <taxon>Metazoa</taxon>
        <taxon>Cnidaria</taxon>
        <taxon>Myxozoa</taxon>
        <taxon>Myxosporea</taxon>
        <taxon>Bivalvulida</taxon>
        <taxon>Platysporina</taxon>
        <taxon>Myxobolidae</taxon>
        <taxon>Henneguya</taxon>
    </lineage>
</organism>
<dbReference type="InterPro" id="IPR027417">
    <property type="entry name" value="P-loop_NTPase"/>
</dbReference>
<accession>A0A6G3MJ51</accession>
<dbReference type="GO" id="GO:0019287">
    <property type="term" value="P:isopentenyl diphosphate biosynthetic process, mevalonate pathway"/>
    <property type="evidence" value="ECO:0007669"/>
    <property type="project" value="UniProtKB-UniPathway"/>
</dbReference>
<keyword evidence="6" id="KW-0153">Cholesterol metabolism</keyword>
<evidence type="ECO:0000256" key="17">
    <source>
        <dbReference type="ARBA" id="ARBA00034549"/>
    </source>
</evidence>
<keyword evidence="12" id="KW-0752">Steroid biosynthesis</keyword>
<dbReference type="Pfam" id="PF04275">
    <property type="entry name" value="P-mevalo_kinase"/>
    <property type="match status" value="1"/>
</dbReference>
<protein>
    <recommendedName>
        <fullName evidence="17">Phosphomevalonate kinase</fullName>
        <ecNumber evidence="3">2.7.4.2</ecNumber>
    </recommendedName>
</protein>
<evidence type="ECO:0000256" key="5">
    <source>
        <dbReference type="ARBA" id="ARBA00022516"/>
    </source>
</evidence>
<evidence type="ECO:0000256" key="11">
    <source>
        <dbReference type="ARBA" id="ARBA00022840"/>
    </source>
</evidence>
<reference evidence="18" key="1">
    <citation type="submission" date="2018-11" db="EMBL/GenBank/DDBJ databases">
        <title>Henneguya salminicola genome and transcriptome.</title>
        <authorList>
            <person name="Yahalomi D."/>
            <person name="Atkinson S.D."/>
            <person name="Neuhof M."/>
            <person name="Chang E.S."/>
            <person name="Philippe H."/>
            <person name="Cartwright P."/>
            <person name="Bartholomew J.L."/>
            <person name="Huchon D."/>
        </authorList>
    </citation>
    <scope>NUCLEOTIDE SEQUENCE</scope>
    <source>
        <strain evidence="18">Hz1</strain>
        <tissue evidence="18">Whole</tissue>
    </source>
</reference>
<dbReference type="AlphaFoldDB" id="A0A6G3MJ51"/>
<comment type="subcellular location">
    <subcellularLocation>
        <location evidence="1">Cytoplasm</location>
        <location evidence="1">Cytosol</location>
    </subcellularLocation>
</comment>
<evidence type="ECO:0000256" key="1">
    <source>
        <dbReference type="ARBA" id="ARBA00004514"/>
    </source>
</evidence>
<evidence type="ECO:0000256" key="12">
    <source>
        <dbReference type="ARBA" id="ARBA00022955"/>
    </source>
</evidence>